<organism evidence="1 4">
    <name type="scientific">Parabacteroides merdae</name>
    <dbReference type="NCBI Taxonomy" id="46503"/>
    <lineage>
        <taxon>Bacteria</taxon>
        <taxon>Pseudomonadati</taxon>
        <taxon>Bacteroidota</taxon>
        <taxon>Bacteroidia</taxon>
        <taxon>Bacteroidales</taxon>
        <taxon>Tannerellaceae</taxon>
        <taxon>Parabacteroides</taxon>
    </lineage>
</organism>
<dbReference type="AlphaFoldDB" id="A0A4Q5CC39"/>
<dbReference type="EMBL" id="WNCN01000042">
    <property type="protein sequence ID" value="MTU41610.1"/>
    <property type="molecule type" value="Genomic_DNA"/>
</dbReference>
<evidence type="ECO:0000313" key="3">
    <source>
        <dbReference type="Proteomes" id="UP000434916"/>
    </source>
</evidence>
<evidence type="ECO:0008006" key="5">
    <source>
        <dbReference type="Google" id="ProtNLM"/>
    </source>
</evidence>
<dbReference type="Proteomes" id="UP000434916">
    <property type="component" value="Unassembled WGS sequence"/>
</dbReference>
<reference evidence="3 4" key="1">
    <citation type="journal article" date="2019" name="Nat. Med.">
        <title>A library of human gut bacterial isolates paired with longitudinal multiomics data enables mechanistic microbiome research.</title>
        <authorList>
            <person name="Poyet M."/>
            <person name="Groussin M."/>
            <person name="Gibbons S.M."/>
            <person name="Avila-Pacheco J."/>
            <person name="Jiang X."/>
            <person name="Kearney S.M."/>
            <person name="Perrotta A.R."/>
            <person name="Berdy B."/>
            <person name="Zhao S."/>
            <person name="Lieberman T.D."/>
            <person name="Swanson P.K."/>
            <person name="Smith M."/>
            <person name="Roesemann S."/>
            <person name="Alexander J.E."/>
            <person name="Rich S.A."/>
            <person name="Livny J."/>
            <person name="Vlamakis H."/>
            <person name="Clish C."/>
            <person name="Bullock K."/>
            <person name="Deik A."/>
            <person name="Scott J."/>
            <person name="Pierce K.A."/>
            <person name="Xavier R.J."/>
            <person name="Alm E.J."/>
        </authorList>
    </citation>
    <scope>NUCLEOTIDE SEQUENCE [LARGE SCALE GENOMIC DNA]</scope>
    <source>
        <strain evidence="1 4">BIOML-A25</strain>
        <strain evidence="2 3">BIOML-A29</strain>
    </source>
</reference>
<name>A0A4Q5CC39_9BACT</name>
<sequence length="128" mass="14519">MADQFDIVDIVYDAVEPVSTGFILYKDCSGDGETKNHITIRMLTLNETDVVNKGSVNINVFVKKQKNGMPDRQLMKGVTRKVKSALRNITPPFGMYWKSRIVWSEPLGEAKEGFDCTNIRFEVITEID</sequence>
<protein>
    <recommendedName>
        <fullName evidence="5">DUF3168 domain-containing protein</fullName>
    </recommendedName>
</protein>
<comment type="caution">
    <text evidence="1">The sequence shown here is derived from an EMBL/GenBank/DDBJ whole genome shotgun (WGS) entry which is preliminary data.</text>
</comment>
<proteinExistence type="predicted"/>
<accession>A0A4Q5CC39</accession>
<keyword evidence="3" id="KW-1185">Reference proteome</keyword>
<evidence type="ECO:0000313" key="1">
    <source>
        <dbReference type="EMBL" id="MTU30834.1"/>
    </source>
</evidence>
<evidence type="ECO:0000313" key="4">
    <source>
        <dbReference type="Proteomes" id="UP000437446"/>
    </source>
</evidence>
<gene>
    <name evidence="1" type="ORF">GMD66_16785</name>
    <name evidence="2" type="ORF">GMD82_19605</name>
</gene>
<dbReference type="EMBL" id="WNCR01000011">
    <property type="protein sequence ID" value="MTU30834.1"/>
    <property type="molecule type" value="Genomic_DNA"/>
</dbReference>
<dbReference type="RefSeq" id="WP_129943938.1">
    <property type="nucleotide sequence ID" value="NZ_JAJCQX010000011.1"/>
</dbReference>
<evidence type="ECO:0000313" key="2">
    <source>
        <dbReference type="EMBL" id="MTU41610.1"/>
    </source>
</evidence>
<dbReference type="Proteomes" id="UP000437446">
    <property type="component" value="Unassembled WGS sequence"/>
</dbReference>